<dbReference type="Proteomes" id="UP001153331">
    <property type="component" value="Unassembled WGS sequence"/>
</dbReference>
<comment type="caution">
    <text evidence="1">The sequence shown here is derived from an EMBL/GenBank/DDBJ whole genome shotgun (WGS) entry which is preliminary data.</text>
</comment>
<keyword evidence="2" id="KW-1185">Reference proteome</keyword>
<protein>
    <submittedName>
        <fullName evidence="1">Uncharacterized protein</fullName>
    </submittedName>
</protein>
<sequence>MRDAGIGASPLASPALNDWNDSPNNRAWTAREKIKAATCVSFSPDGKFLAVGETGYRPRVLIFSNSPDAPSDTPLTALTEHSFGVNCVAFSPDSRYLASIGTAQDGFLYVWSINPRTGAATLHSSNKCVSNITRMTWMGNKLITTGTRHVKVWSLEDRSPVQRVSKPRQSDMFVGSTNKPLSGRNCLLGDLQDATFTSVCQVAPNKAIVASERGDLCLIDETDREQSFSRISHAGFAVTAMAADGKGRLHLAGSHGGLKTLTVASLLSKLTPPPSPSTQSSRGESPAISITDCSNQISAVACLAEHIVTVDSQRAIRLAHLSAQDFESSPSLANDEPSIGEVIHTLPAQGDSVLGVRVLAQRNNLEASYYTWAAGGSIIFWSQTGSTQRSLQVSLEQSAEPDTPPNELRTVRASSDASFIVTGDKLGVLRIIDCNFEAVLFESRAHSNEITSIAIYEDDNSTLIASASRDRTVQIFGRERGRWTLLQTLDEHAGAVLGVQFSQNGTRLVSSSSDRSIVVREMLSREEDGKTIRVFVFVRCIAFKSTPVSMTWDVDQDDVLIASSVDRQVHKYDLQSGQCLSVFKASDNDGGDAVVLHSLAHIPREWGSPLIAGVSSTDKSIRVYDESGTLLARDWGHTEGVTDIAFVPPSASQDEDCGEKSLVTVAVDGTIFVWNLALQTPYRQEMSKSMDVLETPAQATPNLLTSKPPMRRVLSQSELAKFQRSPEDSGSATPTGNRSPTLKKKLSKFSLQKTQTPKLDPSPLPSNSREKRNGGTSNHTFFRRKNNTSPSPPASPKARVTQRRGSVDVRSRTNLKAAASEYGSLATASESFCRQLKAYRKRLANSTETLDVDLVKEVQRELAATARAVGERAKTKEFDETVMERLLDQYSERLVNILDERIAASVALRARRDSEAALSTPLRSPADYRRSPSPLGQHNDTLASDEGSKMLTPTTSSEEVQVHIPCTHLDLSSAVSNPHRSPARYNRHPLSAHTPPTPTPLIGHLPSTSRPAPHAQHLTPRFTNVSPVQCSHTLYVVDHVRASHQYDEAKRILRSENLSTAGCSANLLGVGTALMNAADRSRQFTVHSSQFAAHSSAARGGEVVAVTRCSATVRDVCCRHPTRWLGAMQVACSPPAKSLA</sequence>
<gene>
    <name evidence="1" type="ORF">OPT61_g9935</name>
</gene>
<proteinExistence type="predicted"/>
<evidence type="ECO:0000313" key="2">
    <source>
        <dbReference type="Proteomes" id="UP001153331"/>
    </source>
</evidence>
<evidence type="ECO:0000313" key="1">
    <source>
        <dbReference type="EMBL" id="KAJ8105847.1"/>
    </source>
</evidence>
<reference evidence="1" key="1">
    <citation type="submission" date="2022-11" db="EMBL/GenBank/DDBJ databases">
        <title>Genome Sequence of Boeremia exigua.</title>
        <authorList>
            <person name="Buettner E."/>
        </authorList>
    </citation>
    <scope>NUCLEOTIDE SEQUENCE</scope>
    <source>
        <strain evidence="1">CU02</strain>
    </source>
</reference>
<organism evidence="1 2">
    <name type="scientific">Boeremia exigua</name>
    <dbReference type="NCBI Taxonomy" id="749465"/>
    <lineage>
        <taxon>Eukaryota</taxon>
        <taxon>Fungi</taxon>
        <taxon>Dikarya</taxon>
        <taxon>Ascomycota</taxon>
        <taxon>Pezizomycotina</taxon>
        <taxon>Dothideomycetes</taxon>
        <taxon>Pleosporomycetidae</taxon>
        <taxon>Pleosporales</taxon>
        <taxon>Pleosporineae</taxon>
        <taxon>Didymellaceae</taxon>
        <taxon>Boeremia</taxon>
    </lineage>
</organism>
<dbReference type="EMBL" id="JAPHNI010001349">
    <property type="protein sequence ID" value="KAJ8105847.1"/>
    <property type="molecule type" value="Genomic_DNA"/>
</dbReference>
<accession>A0ACC2HS03</accession>
<name>A0ACC2HS03_9PLEO</name>